<dbReference type="InterPro" id="IPR006115">
    <property type="entry name" value="6PGDH_NADP-bd"/>
</dbReference>
<dbReference type="Gene3D" id="1.10.1040.10">
    <property type="entry name" value="N-(1-d-carboxylethyl)-l-norvaline Dehydrogenase, domain 2"/>
    <property type="match status" value="1"/>
</dbReference>
<keyword evidence="3" id="KW-0520">NAD</keyword>
<dbReference type="EMBL" id="BNJK01000001">
    <property type="protein sequence ID" value="GHO96520.1"/>
    <property type="molecule type" value="Genomic_DNA"/>
</dbReference>
<dbReference type="GO" id="GO:0050661">
    <property type="term" value="F:NADP binding"/>
    <property type="evidence" value="ECO:0007669"/>
    <property type="project" value="InterPro"/>
</dbReference>
<evidence type="ECO:0000313" key="7">
    <source>
        <dbReference type="EMBL" id="GHO96520.1"/>
    </source>
</evidence>
<feature type="domain" description="6-phosphogluconate dehydrogenase NADP-binding" evidence="5">
    <location>
        <begin position="20"/>
        <end position="172"/>
    </location>
</feature>
<evidence type="ECO:0000313" key="8">
    <source>
        <dbReference type="Proteomes" id="UP000597444"/>
    </source>
</evidence>
<dbReference type="PIRSF" id="PIRSF000103">
    <property type="entry name" value="HIBADH"/>
    <property type="match status" value="1"/>
</dbReference>
<dbReference type="InterPro" id="IPR029154">
    <property type="entry name" value="HIBADH-like_NADP-bd"/>
</dbReference>
<dbReference type="Proteomes" id="UP000597444">
    <property type="component" value="Unassembled WGS sequence"/>
</dbReference>
<evidence type="ECO:0000256" key="1">
    <source>
        <dbReference type="ARBA" id="ARBA00009080"/>
    </source>
</evidence>
<dbReference type="InterPro" id="IPR015815">
    <property type="entry name" value="HIBADH-related"/>
</dbReference>
<dbReference type="PANTHER" id="PTHR43580">
    <property type="entry name" value="OXIDOREDUCTASE GLYR1-RELATED"/>
    <property type="match status" value="1"/>
</dbReference>
<dbReference type="Pfam" id="PF03446">
    <property type="entry name" value="NAD_binding_2"/>
    <property type="match status" value="1"/>
</dbReference>
<protein>
    <submittedName>
        <fullName evidence="7">Putative oxidoreductase YfjR</fullName>
    </submittedName>
</protein>
<dbReference type="Gene3D" id="3.40.50.720">
    <property type="entry name" value="NAD(P)-binding Rossmann-like Domain"/>
    <property type="match status" value="1"/>
</dbReference>
<dbReference type="Pfam" id="PF14833">
    <property type="entry name" value="NAD_binding_11"/>
    <property type="match status" value="1"/>
</dbReference>
<comment type="caution">
    <text evidence="7">The sequence shown here is derived from an EMBL/GenBank/DDBJ whole genome shotgun (WGS) entry which is preliminary data.</text>
</comment>
<dbReference type="PANTHER" id="PTHR43580:SF2">
    <property type="entry name" value="CYTOKINE-LIKE NUCLEAR FACTOR N-PAC"/>
    <property type="match status" value="1"/>
</dbReference>
<evidence type="ECO:0000256" key="3">
    <source>
        <dbReference type="ARBA" id="ARBA00023027"/>
    </source>
</evidence>
<gene>
    <name evidence="7" type="primary">yfjR_1</name>
    <name evidence="7" type="ORF">KSF_065680</name>
</gene>
<dbReference type="InterPro" id="IPR051265">
    <property type="entry name" value="HIBADH-related_NP60_sf"/>
</dbReference>
<dbReference type="SUPFAM" id="SSF51735">
    <property type="entry name" value="NAD(P)-binding Rossmann-fold domains"/>
    <property type="match status" value="1"/>
</dbReference>
<feature type="domain" description="3-hydroxyisobutyrate dehydrogenase-like NAD-binding" evidence="6">
    <location>
        <begin position="183"/>
        <end position="300"/>
    </location>
</feature>
<comment type="similarity">
    <text evidence="1">Belongs to the HIBADH-related family.</text>
</comment>
<reference evidence="7" key="1">
    <citation type="submission" date="2020-10" db="EMBL/GenBank/DDBJ databases">
        <title>Taxonomic study of unclassified bacteria belonging to the class Ktedonobacteria.</title>
        <authorList>
            <person name="Yabe S."/>
            <person name="Wang C.M."/>
            <person name="Zheng Y."/>
            <person name="Sakai Y."/>
            <person name="Cavaletti L."/>
            <person name="Monciardini P."/>
            <person name="Donadio S."/>
        </authorList>
    </citation>
    <scope>NUCLEOTIDE SEQUENCE</scope>
    <source>
        <strain evidence="7">ID150040</strain>
    </source>
</reference>
<keyword evidence="2" id="KW-0560">Oxidoreductase</keyword>
<name>A0A8J3N5L9_9CHLR</name>
<organism evidence="7 8">
    <name type="scientific">Reticulibacter mediterranei</name>
    <dbReference type="NCBI Taxonomy" id="2778369"/>
    <lineage>
        <taxon>Bacteria</taxon>
        <taxon>Bacillati</taxon>
        <taxon>Chloroflexota</taxon>
        <taxon>Ktedonobacteria</taxon>
        <taxon>Ktedonobacterales</taxon>
        <taxon>Reticulibacteraceae</taxon>
        <taxon>Reticulibacter</taxon>
    </lineage>
</organism>
<proteinExistence type="inferred from homology"/>
<dbReference type="GO" id="GO:0051287">
    <property type="term" value="F:NAD binding"/>
    <property type="evidence" value="ECO:0007669"/>
    <property type="project" value="InterPro"/>
</dbReference>
<dbReference type="SUPFAM" id="SSF48179">
    <property type="entry name" value="6-phosphogluconate dehydrogenase C-terminal domain-like"/>
    <property type="match status" value="1"/>
</dbReference>
<dbReference type="InterPro" id="IPR036291">
    <property type="entry name" value="NAD(P)-bd_dom_sf"/>
</dbReference>
<evidence type="ECO:0000259" key="5">
    <source>
        <dbReference type="Pfam" id="PF03446"/>
    </source>
</evidence>
<dbReference type="RefSeq" id="WP_220207140.1">
    <property type="nucleotide sequence ID" value="NZ_BNJK01000001.1"/>
</dbReference>
<keyword evidence="8" id="KW-1185">Reference proteome</keyword>
<evidence type="ECO:0000256" key="2">
    <source>
        <dbReference type="ARBA" id="ARBA00023002"/>
    </source>
</evidence>
<dbReference type="InterPro" id="IPR008927">
    <property type="entry name" value="6-PGluconate_DH-like_C_sf"/>
</dbReference>
<dbReference type="InterPro" id="IPR013328">
    <property type="entry name" value="6PGD_dom2"/>
</dbReference>
<evidence type="ECO:0000256" key="4">
    <source>
        <dbReference type="PIRSR" id="PIRSR000103-1"/>
    </source>
</evidence>
<dbReference type="AlphaFoldDB" id="A0A8J3N5L9"/>
<evidence type="ECO:0000259" key="6">
    <source>
        <dbReference type="Pfam" id="PF14833"/>
    </source>
</evidence>
<feature type="active site" evidence="4">
    <location>
        <position position="187"/>
    </location>
</feature>
<accession>A0A8J3N5L9</accession>
<dbReference type="GO" id="GO:0016491">
    <property type="term" value="F:oxidoreductase activity"/>
    <property type="evidence" value="ECO:0007669"/>
    <property type="project" value="UniProtKB-KW"/>
</dbReference>
<sequence length="326" mass="35297">MDITHSRPVVHSPVRTDEPLGFLGLGQMGLPMARTLLHHGYKLRIFDPNSTRIALLSQEANATPVTDPSLIAFSSKIVLSMTPDDTALRQIVSELSPLLSEKSIHISLSTVSSSCTQWAAEQYRQVGRGATYLSATVLGRPPLAAQGTLTILLCGPAEAKERVLPMLQQLGTVFDIGERVDAASLFKLAINSVIVSALEAMGYATAFLQAAQLDPLPALQILAHTPLFQGVVYQEYGEMIGSDRYEPALFPVPLGLKDVELILSQAEQSGFSMPLVELARTHLLEAQRAGWNQLDWSVIGRVIASRLPTGPLPGLNERHRAHGELA</sequence>